<dbReference type="GO" id="GO:0004888">
    <property type="term" value="F:transmembrane signaling receptor activity"/>
    <property type="evidence" value="ECO:0007669"/>
    <property type="project" value="InterPro"/>
</dbReference>
<reference evidence="17" key="1">
    <citation type="submission" date="2016-10" db="EMBL/GenBank/DDBJ databases">
        <authorList>
            <person name="Varghese N."/>
            <person name="Submissions S."/>
        </authorList>
    </citation>
    <scope>NUCLEOTIDE SEQUENCE [LARGE SCALE GENOMIC DNA]</scope>
    <source>
        <strain evidence="17">CCM 7469</strain>
    </source>
</reference>
<evidence type="ECO:0000256" key="13">
    <source>
        <dbReference type="SAM" id="Phobius"/>
    </source>
</evidence>
<dbReference type="EMBL" id="FNDS01000002">
    <property type="protein sequence ID" value="SDH59847.1"/>
    <property type="molecule type" value="Genomic_DNA"/>
</dbReference>
<keyword evidence="17" id="KW-1185">Reference proteome</keyword>
<dbReference type="Gene3D" id="1.10.8.500">
    <property type="entry name" value="HAMP domain in histidine kinase"/>
    <property type="match status" value="1"/>
</dbReference>
<dbReference type="PROSITE" id="PS50111">
    <property type="entry name" value="CHEMOTAXIS_TRANSDUC_2"/>
    <property type="match status" value="1"/>
</dbReference>
<dbReference type="FunFam" id="1.10.287.950:FF:000001">
    <property type="entry name" value="Methyl-accepting chemotaxis sensory transducer"/>
    <property type="match status" value="1"/>
</dbReference>
<dbReference type="PRINTS" id="PR00260">
    <property type="entry name" value="CHEMTRNSDUCR"/>
</dbReference>
<protein>
    <submittedName>
        <fullName evidence="16">Methyl-accepting chemotaxis protein</fullName>
    </submittedName>
</protein>
<comment type="subcellular location">
    <subcellularLocation>
        <location evidence="1">Cell membrane</location>
        <topology evidence="1">Multi-pass membrane protein</topology>
    </subcellularLocation>
</comment>
<dbReference type="Pfam" id="PF00672">
    <property type="entry name" value="HAMP"/>
    <property type="match status" value="1"/>
</dbReference>
<evidence type="ECO:0000256" key="4">
    <source>
        <dbReference type="ARBA" id="ARBA00022500"/>
    </source>
</evidence>
<keyword evidence="5 13" id="KW-0812">Transmembrane</keyword>
<evidence type="ECO:0000313" key="16">
    <source>
        <dbReference type="EMBL" id="SDH59847.1"/>
    </source>
</evidence>
<sequence length="527" mass="56894">MMFFKNSLRTQLLFLLGASLLLVSLSALTLFDRLSNYQHAYNELLGNTVHASRLVNQANLALKLQFQGLRLAEERQDAEASKRSLAAFESEERNVKDALGKLAELNLGQPLTTSIAQLLQLHQALGERYRRDPAAFAAADTLAVSEKMNGLVEGVYQSNQDELAKIDEKSNRTRLVGSLVLLAISVLIFFIVTGFINQRLIQPIGKMTEHIIQLAQGNFLLAAGNDRRDELGRLARAANALCDFLLDTFANLKKSTDQMDAASDELNSISSHMGKGIQDQSLRTDQVAAAMEEMSAAAQEVASHTAQAARAADDAERATQQGEKAMLGMVKSINDIRDEITSAAKVIHRLESDSGRIGEVLAVIHSIAEQTNLLALNAAIEAARAGEQGRGFAVVADEVRNLAQRTAQSTAEINTIIAAVQKGASSAVQAIESSQRSSENGIDQVQSAGKILNGVTTAVQTIHDMSQQIATAAEEQTLVAEDVSRNLSELVVIAANNQDSVRRTEEASKNLHGVSSALSEMASRQRQ</sequence>
<evidence type="ECO:0000256" key="10">
    <source>
        <dbReference type="PROSITE-ProRule" id="PRU00284"/>
    </source>
</evidence>
<comment type="similarity">
    <text evidence="9">Belongs to the methyl-accepting chemotaxis (MCP) protein family.</text>
</comment>
<dbReference type="SMART" id="SM00304">
    <property type="entry name" value="HAMP"/>
    <property type="match status" value="2"/>
</dbReference>
<keyword evidence="4" id="KW-0145">Chemotaxis</keyword>
<proteinExistence type="inferred from homology"/>
<dbReference type="Gene3D" id="1.10.287.950">
    <property type="entry name" value="Methyl-accepting chemotaxis protein"/>
    <property type="match status" value="1"/>
</dbReference>
<evidence type="ECO:0000256" key="6">
    <source>
        <dbReference type="ARBA" id="ARBA00022989"/>
    </source>
</evidence>
<feature type="domain" description="Methyl-accepting transducer" evidence="14">
    <location>
        <begin position="255"/>
        <end position="491"/>
    </location>
</feature>
<keyword evidence="2" id="KW-1003">Cell membrane</keyword>
<keyword evidence="3" id="KW-0488">Methylation</keyword>
<dbReference type="CDD" id="cd11386">
    <property type="entry name" value="MCP_signal"/>
    <property type="match status" value="1"/>
</dbReference>
<dbReference type="GO" id="GO:0006935">
    <property type="term" value="P:chemotaxis"/>
    <property type="evidence" value="ECO:0007669"/>
    <property type="project" value="UniProtKB-KW"/>
</dbReference>
<feature type="region of interest" description="Disordered" evidence="12">
    <location>
        <begin position="501"/>
        <end position="527"/>
    </location>
</feature>
<keyword evidence="7 13" id="KW-0472">Membrane</keyword>
<keyword evidence="6 13" id="KW-1133">Transmembrane helix</keyword>
<evidence type="ECO:0000256" key="3">
    <source>
        <dbReference type="ARBA" id="ARBA00022481"/>
    </source>
</evidence>
<evidence type="ECO:0000256" key="5">
    <source>
        <dbReference type="ARBA" id="ARBA00022692"/>
    </source>
</evidence>
<keyword evidence="11" id="KW-0175">Coiled coil</keyword>
<keyword evidence="8 10" id="KW-0807">Transducer</keyword>
<organism evidence="16 17">
    <name type="scientific">Pseudomonas panipatensis</name>
    <dbReference type="NCBI Taxonomy" id="428992"/>
    <lineage>
        <taxon>Bacteria</taxon>
        <taxon>Pseudomonadati</taxon>
        <taxon>Pseudomonadota</taxon>
        <taxon>Gammaproteobacteria</taxon>
        <taxon>Pseudomonadales</taxon>
        <taxon>Pseudomonadaceae</taxon>
        <taxon>Pseudomonas</taxon>
    </lineage>
</organism>
<feature type="coiled-coil region" evidence="11">
    <location>
        <begin position="301"/>
        <end position="353"/>
    </location>
</feature>
<feature type="compositionally biased region" description="Polar residues" evidence="12">
    <location>
        <begin position="516"/>
        <end position="527"/>
    </location>
</feature>
<dbReference type="GO" id="GO:0007165">
    <property type="term" value="P:signal transduction"/>
    <property type="evidence" value="ECO:0007669"/>
    <property type="project" value="UniProtKB-KW"/>
</dbReference>
<dbReference type="SUPFAM" id="SSF58104">
    <property type="entry name" value="Methyl-accepting chemotaxis protein (MCP) signaling domain"/>
    <property type="match status" value="1"/>
</dbReference>
<feature type="domain" description="HAMP" evidence="15">
    <location>
        <begin position="198"/>
        <end position="250"/>
    </location>
</feature>
<dbReference type="PANTHER" id="PTHR32089:SF120">
    <property type="entry name" value="METHYL-ACCEPTING CHEMOTAXIS PROTEIN TLPQ"/>
    <property type="match status" value="1"/>
</dbReference>
<dbReference type="CDD" id="cd06225">
    <property type="entry name" value="HAMP"/>
    <property type="match status" value="1"/>
</dbReference>
<dbReference type="SMART" id="SM00283">
    <property type="entry name" value="MA"/>
    <property type="match status" value="1"/>
</dbReference>
<evidence type="ECO:0000256" key="1">
    <source>
        <dbReference type="ARBA" id="ARBA00004651"/>
    </source>
</evidence>
<evidence type="ECO:0000259" key="15">
    <source>
        <dbReference type="PROSITE" id="PS50885"/>
    </source>
</evidence>
<dbReference type="GO" id="GO:0005886">
    <property type="term" value="C:plasma membrane"/>
    <property type="evidence" value="ECO:0007669"/>
    <property type="project" value="UniProtKB-SubCell"/>
</dbReference>
<evidence type="ECO:0000313" key="17">
    <source>
        <dbReference type="Proteomes" id="UP000199636"/>
    </source>
</evidence>
<dbReference type="InterPro" id="IPR004089">
    <property type="entry name" value="MCPsignal_dom"/>
</dbReference>
<dbReference type="Proteomes" id="UP000199636">
    <property type="component" value="Unassembled WGS sequence"/>
</dbReference>
<dbReference type="PANTHER" id="PTHR32089">
    <property type="entry name" value="METHYL-ACCEPTING CHEMOTAXIS PROTEIN MCPB"/>
    <property type="match status" value="1"/>
</dbReference>
<dbReference type="PROSITE" id="PS50885">
    <property type="entry name" value="HAMP"/>
    <property type="match status" value="1"/>
</dbReference>
<dbReference type="InterPro" id="IPR004090">
    <property type="entry name" value="Chemotax_Me-accpt_rcpt"/>
</dbReference>
<evidence type="ECO:0000256" key="9">
    <source>
        <dbReference type="ARBA" id="ARBA00029447"/>
    </source>
</evidence>
<feature type="transmembrane region" description="Helical" evidence="13">
    <location>
        <begin position="175"/>
        <end position="197"/>
    </location>
</feature>
<evidence type="ECO:0000256" key="8">
    <source>
        <dbReference type="ARBA" id="ARBA00023224"/>
    </source>
</evidence>
<gene>
    <name evidence="16" type="ORF">SAMN05216272_10299</name>
</gene>
<dbReference type="InterPro" id="IPR003660">
    <property type="entry name" value="HAMP_dom"/>
</dbReference>
<evidence type="ECO:0000256" key="12">
    <source>
        <dbReference type="SAM" id="MobiDB-lite"/>
    </source>
</evidence>
<accession>A0A1G8DQB8</accession>
<evidence type="ECO:0000259" key="14">
    <source>
        <dbReference type="PROSITE" id="PS50111"/>
    </source>
</evidence>
<evidence type="ECO:0000256" key="7">
    <source>
        <dbReference type="ARBA" id="ARBA00023136"/>
    </source>
</evidence>
<evidence type="ECO:0000256" key="2">
    <source>
        <dbReference type="ARBA" id="ARBA00022475"/>
    </source>
</evidence>
<dbReference type="STRING" id="428992.SAMN05216272_10299"/>
<dbReference type="Pfam" id="PF00015">
    <property type="entry name" value="MCPsignal"/>
    <property type="match status" value="1"/>
</dbReference>
<dbReference type="AlphaFoldDB" id="A0A1G8DQB8"/>
<evidence type="ECO:0000256" key="11">
    <source>
        <dbReference type="SAM" id="Coils"/>
    </source>
</evidence>
<name>A0A1G8DQB8_9PSED</name>